<dbReference type="GO" id="GO:0007154">
    <property type="term" value="P:cell communication"/>
    <property type="evidence" value="ECO:0007669"/>
    <property type="project" value="InterPro"/>
</dbReference>
<dbReference type="Proteomes" id="UP000189670">
    <property type="component" value="Unassembled WGS sequence"/>
</dbReference>
<name>A0A1V1P9Z2_9BACT</name>
<evidence type="ECO:0000256" key="3">
    <source>
        <dbReference type="ARBA" id="ARBA00022837"/>
    </source>
</evidence>
<evidence type="ECO:0000256" key="2">
    <source>
        <dbReference type="ARBA" id="ARBA00022737"/>
    </source>
</evidence>
<proteinExistence type="predicted"/>
<dbReference type="Pfam" id="PF03160">
    <property type="entry name" value="Calx-beta"/>
    <property type="match status" value="1"/>
</dbReference>
<evidence type="ECO:0000313" key="6">
    <source>
        <dbReference type="Proteomes" id="UP000189670"/>
    </source>
</evidence>
<reference evidence="6" key="1">
    <citation type="submission" date="2012-11" db="EMBL/GenBank/DDBJ databases">
        <authorList>
            <person name="Lucero-Rivera Y.E."/>
            <person name="Tovar-Ramirez D."/>
        </authorList>
    </citation>
    <scope>NUCLEOTIDE SEQUENCE [LARGE SCALE GENOMIC DNA]</scope>
    <source>
        <strain evidence="6">Araruama</strain>
    </source>
</reference>
<evidence type="ECO:0000256" key="1">
    <source>
        <dbReference type="ARBA" id="ARBA00022729"/>
    </source>
</evidence>
<feature type="domain" description="Calx-beta" evidence="4">
    <location>
        <begin position="98"/>
        <end position="203"/>
    </location>
</feature>
<protein>
    <recommendedName>
        <fullName evidence="4">Calx-beta domain-containing protein</fullName>
    </recommendedName>
</protein>
<evidence type="ECO:0000313" key="5">
    <source>
        <dbReference type="EMBL" id="ETR71505.1"/>
    </source>
</evidence>
<dbReference type="EMBL" id="ATBP01000260">
    <property type="protein sequence ID" value="ETR71505.1"/>
    <property type="molecule type" value="Genomic_DNA"/>
</dbReference>
<organism evidence="5 6">
    <name type="scientific">Candidatus Magnetoglobus multicellularis str. Araruama</name>
    <dbReference type="NCBI Taxonomy" id="890399"/>
    <lineage>
        <taxon>Bacteria</taxon>
        <taxon>Pseudomonadati</taxon>
        <taxon>Thermodesulfobacteriota</taxon>
        <taxon>Desulfobacteria</taxon>
        <taxon>Desulfobacterales</taxon>
        <taxon>Desulfobacteraceae</taxon>
        <taxon>Candidatus Magnetoglobus</taxon>
    </lineage>
</organism>
<keyword evidence="1" id="KW-0732">Signal</keyword>
<keyword evidence="3" id="KW-0106">Calcium</keyword>
<dbReference type="AlphaFoldDB" id="A0A1V1P9Z2"/>
<keyword evidence="2" id="KW-0677">Repeat</keyword>
<evidence type="ECO:0000259" key="4">
    <source>
        <dbReference type="Pfam" id="PF03160"/>
    </source>
</evidence>
<sequence length="269" mass="29878">MPLKIEGTAIIGQDYFIEVPVWNDDIQQYENKMITNNVIPVKIKPQDHNIQVNIVPIFDNNQESPETIILSLLSKKEYYNLSDHTGGTIVINDGIDEISIQSIKDSVVEGSTIGGMIEITRKGSIDIDKVVNLMFQGTAENGKDYYYVSAEITIPAGDEQSQIHITPYNDNETEQIEFAEVIVSNGDYKVKGPASARISILDKSQQPVILGNIDLQNDLDLKDAILCLQILKGGDTDVPVYVEADINNDTRLGIEEVIYILHIIASNDK</sequence>
<dbReference type="Gene3D" id="2.60.40.2030">
    <property type="match status" value="1"/>
</dbReference>
<gene>
    <name evidence="5" type="ORF">OMM_02439</name>
</gene>
<accession>A0A1V1P9Z2</accession>
<dbReference type="GO" id="GO:0016020">
    <property type="term" value="C:membrane"/>
    <property type="evidence" value="ECO:0007669"/>
    <property type="project" value="InterPro"/>
</dbReference>
<comment type="caution">
    <text evidence="5">The sequence shown here is derived from an EMBL/GenBank/DDBJ whole genome shotgun (WGS) entry which is preliminary data.</text>
</comment>
<dbReference type="SUPFAM" id="SSF141072">
    <property type="entry name" value="CalX-like"/>
    <property type="match status" value="1"/>
</dbReference>
<dbReference type="InterPro" id="IPR003644">
    <property type="entry name" value="Calx_beta"/>
</dbReference>
<dbReference type="InterPro" id="IPR038081">
    <property type="entry name" value="CalX-like_sf"/>
</dbReference>